<evidence type="ECO:0000313" key="4">
    <source>
        <dbReference type="Proteomes" id="UP001595758"/>
    </source>
</evidence>
<dbReference type="EMBL" id="JBHSAB010000001">
    <property type="protein sequence ID" value="MFC3907534.1"/>
    <property type="molecule type" value="Genomic_DNA"/>
</dbReference>
<keyword evidence="1" id="KW-1133">Transmembrane helix</keyword>
<feature type="transmembrane region" description="Helical" evidence="1">
    <location>
        <begin position="5"/>
        <end position="22"/>
    </location>
</feature>
<dbReference type="Proteomes" id="UP001595758">
    <property type="component" value="Unassembled WGS sequence"/>
</dbReference>
<evidence type="ECO:0000313" key="3">
    <source>
        <dbReference type="EMBL" id="MFC3907534.1"/>
    </source>
</evidence>
<dbReference type="Pfam" id="PF03734">
    <property type="entry name" value="YkuD"/>
    <property type="match status" value="1"/>
</dbReference>
<evidence type="ECO:0000256" key="1">
    <source>
        <dbReference type="SAM" id="Phobius"/>
    </source>
</evidence>
<reference evidence="4" key="1">
    <citation type="journal article" date="2019" name="Int. J. Syst. Evol. Microbiol.">
        <title>The Global Catalogue of Microorganisms (GCM) 10K type strain sequencing project: providing services to taxonomists for standard genome sequencing and annotation.</title>
        <authorList>
            <consortium name="The Broad Institute Genomics Platform"/>
            <consortium name="The Broad Institute Genome Sequencing Center for Infectious Disease"/>
            <person name="Wu L."/>
            <person name="Ma J."/>
        </authorList>
    </citation>
    <scope>NUCLEOTIDE SEQUENCE [LARGE SCALE GENOMIC DNA]</scope>
    <source>
        <strain evidence="4">CCUG 59858</strain>
    </source>
</reference>
<proteinExistence type="predicted"/>
<dbReference type="InterPro" id="IPR005490">
    <property type="entry name" value="LD_TPept_cat_dom"/>
</dbReference>
<comment type="caution">
    <text evidence="3">The sequence shown here is derived from an EMBL/GenBank/DDBJ whole genome shotgun (WGS) entry which is preliminary data.</text>
</comment>
<dbReference type="PANTHER" id="PTHR38589:SF1">
    <property type="entry name" value="BLR0621 PROTEIN"/>
    <property type="match status" value="1"/>
</dbReference>
<organism evidence="3 4">
    <name type="scientific">Legionella dresdenensis</name>
    <dbReference type="NCBI Taxonomy" id="450200"/>
    <lineage>
        <taxon>Bacteria</taxon>
        <taxon>Pseudomonadati</taxon>
        <taxon>Pseudomonadota</taxon>
        <taxon>Gammaproteobacteria</taxon>
        <taxon>Legionellales</taxon>
        <taxon>Legionellaceae</taxon>
        <taxon>Legionella</taxon>
    </lineage>
</organism>
<evidence type="ECO:0000259" key="2">
    <source>
        <dbReference type="Pfam" id="PF03734"/>
    </source>
</evidence>
<name>A0ABV8CB61_9GAMM</name>
<dbReference type="RefSeq" id="WP_382339988.1">
    <property type="nucleotide sequence ID" value="NZ_JBHSAB010000001.1"/>
</dbReference>
<sequence>MKIKYYVVAAVLIALIPIIMIYKSILATQDSCQLIDALDKSILPPDSSQVLIIKSLSGLKAQATACQKRSGSWHRVLSSPFPAVVGQQGIISANQKIEGDKKTPEGLYPLVAAFGTEPMPLRMDYKFITREDKFIDDPESPAYNTWVTGATKAKSFEIMDIPIYKRGAIVGYNMTPIIPGKGSAIFMHIWKNADTGTYGCIAFEESQLIAILHWLDKTQHPYIYITK</sequence>
<keyword evidence="1" id="KW-0812">Transmembrane</keyword>
<keyword evidence="4" id="KW-1185">Reference proteome</keyword>
<gene>
    <name evidence="3" type="ORF">ACFORL_00390</name>
</gene>
<accession>A0ABV8CB61</accession>
<feature type="domain" description="L,D-TPase catalytic" evidence="2">
    <location>
        <begin position="81"/>
        <end position="217"/>
    </location>
</feature>
<keyword evidence="1" id="KW-0472">Membrane</keyword>
<protein>
    <submittedName>
        <fullName evidence="3">L,D-transpeptidase</fullName>
    </submittedName>
</protein>
<dbReference type="PANTHER" id="PTHR38589">
    <property type="entry name" value="BLR0621 PROTEIN"/>
    <property type="match status" value="1"/>
</dbReference>